<keyword evidence="1" id="KW-0732">Signal</keyword>
<evidence type="ECO:0000256" key="1">
    <source>
        <dbReference type="SAM" id="SignalP"/>
    </source>
</evidence>
<protein>
    <submittedName>
        <fullName evidence="2">Uncharacterized protein</fullName>
    </submittedName>
</protein>
<dbReference type="EMBL" id="QUNR01000005">
    <property type="protein sequence ID" value="REH36106.1"/>
    <property type="molecule type" value="Genomic_DNA"/>
</dbReference>
<reference evidence="2 3" key="1">
    <citation type="submission" date="2018-08" db="EMBL/GenBank/DDBJ databases">
        <title>Genomic Encyclopedia of Type Strains, Phase IV (KMG-IV): sequencing the most valuable type-strain genomes for metagenomic binning, comparative biology and taxonomic classification.</title>
        <authorList>
            <person name="Goeker M."/>
        </authorList>
    </citation>
    <scope>NUCLEOTIDE SEQUENCE [LARGE SCALE GENOMIC DNA]</scope>
    <source>
        <strain evidence="2 3">DSM 26022</strain>
    </source>
</reference>
<sequence length="138" mass="15250">MMSASQQLTKRRRLTLSLMVMLLLHWTFSSCTALADTLCLEPDGVVVWEHTGEPCPSAVDEKSSETPCVDFQAQDGHNDHASLYSTLQLSDPPALIQPFYTNPAYISGEFSQLKVPDGTGPPVKPFSIIIRETAYLHI</sequence>
<keyword evidence="3" id="KW-1185">Reference proteome</keyword>
<feature type="signal peptide" evidence="1">
    <location>
        <begin position="1"/>
        <end position="35"/>
    </location>
</feature>
<gene>
    <name evidence="2" type="ORF">DFR26_2150</name>
</gene>
<feature type="chain" id="PRO_5017710436" evidence="1">
    <location>
        <begin position="36"/>
        <end position="138"/>
    </location>
</feature>
<accession>A0A3E0H0Q1</accession>
<comment type="caution">
    <text evidence="2">The sequence shown here is derived from an EMBL/GenBank/DDBJ whole genome shotgun (WGS) entry which is preliminary data.</text>
</comment>
<organism evidence="2 3">
    <name type="scientific">Paraperlucidibaca baekdonensis</name>
    <dbReference type="NCBI Taxonomy" id="748120"/>
    <lineage>
        <taxon>Bacteria</taxon>
        <taxon>Pseudomonadati</taxon>
        <taxon>Pseudomonadota</taxon>
        <taxon>Gammaproteobacteria</taxon>
        <taxon>Moraxellales</taxon>
        <taxon>Moraxellaceae</taxon>
        <taxon>Paraperlucidibaca</taxon>
    </lineage>
</organism>
<evidence type="ECO:0000313" key="3">
    <source>
        <dbReference type="Proteomes" id="UP000256774"/>
    </source>
</evidence>
<proteinExistence type="predicted"/>
<name>A0A3E0H0Q1_9GAMM</name>
<evidence type="ECO:0000313" key="2">
    <source>
        <dbReference type="EMBL" id="REH36106.1"/>
    </source>
</evidence>
<dbReference type="Proteomes" id="UP000256774">
    <property type="component" value="Unassembled WGS sequence"/>
</dbReference>
<dbReference type="AlphaFoldDB" id="A0A3E0H0Q1"/>